<proteinExistence type="predicted"/>
<protein>
    <recommendedName>
        <fullName evidence="3">D-inositol 3-phosphate glycosyltransferase</fullName>
    </recommendedName>
</protein>
<evidence type="ECO:0000313" key="2">
    <source>
        <dbReference type="Proteomes" id="UP000626982"/>
    </source>
</evidence>
<dbReference type="Proteomes" id="UP000626982">
    <property type="component" value="Unassembled WGS sequence"/>
</dbReference>
<gene>
    <name evidence="1" type="ORF">GCM10010968_23490</name>
</gene>
<dbReference type="Gene3D" id="3.40.50.2000">
    <property type="entry name" value="Glycogen Phosphorylase B"/>
    <property type="match status" value="2"/>
</dbReference>
<organism evidence="1 2">
    <name type="scientific">Agrococcus terreus</name>
    <dbReference type="NCBI Taxonomy" id="574649"/>
    <lineage>
        <taxon>Bacteria</taxon>
        <taxon>Bacillati</taxon>
        <taxon>Actinomycetota</taxon>
        <taxon>Actinomycetes</taxon>
        <taxon>Micrococcales</taxon>
        <taxon>Microbacteriaceae</taxon>
        <taxon>Agrococcus</taxon>
    </lineage>
</organism>
<dbReference type="SUPFAM" id="SSF53756">
    <property type="entry name" value="UDP-Glycosyltransferase/glycogen phosphorylase"/>
    <property type="match status" value="1"/>
</dbReference>
<comment type="caution">
    <text evidence="1">The sequence shown here is derived from an EMBL/GenBank/DDBJ whole genome shotgun (WGS) entry which is preliminary data.</text>
</comment>
<evidence type="ECO:0000313" key="1">
    <source>
        <dbReference type="EMBL" id="GGN88180.1"/>
    </source>
</evidence>
<name>A0ABQ2KP45_9MICO</name>
<keyword evidence="2" id="KW-1185">Reference proteome</keyword>
<dbReference type="EMBL" id="BMLM01000002">
    <property type="protein sequence ID" value="GGN88180.1"/>
    <property type="molecule type" value="Genomic_DNA"/>
</dbReference>
<sequence>MSAPPLLVHLGQPEHGVDRCARAIGAAAAALDGRATLVEASADALGAARLHLHFTDRLWGPDPDAAAAAVERFARRARVSVTLHDLPQPSDGAASMARRAAAYRRVVEAAEVVVCSSEHERRLLDALLPSSRVVDVIPLPAAAPDLTPAPEPLRELAVLGFFYPGKGHAEAVEAAAAFHPPLAVTAIGRPSPGHEAELEALRAHAASRGVALAATGFLDDAALLERARRAAVPLVAHRHVSASGSLNDWLAAGRRAVVVENDYFAEMAALRPGTMTLVPVEGLRGAVEAALEDPGSTWLGPDARTEPHLAQTAAAYLERWSRW</sequence>
<reference evidence="2" key="1">
    <citation type="journal article" date="2019" name="Int. J. Syst. Evol. Microbiol.">
        <title>The Global Catalogue of Microorganisms (GCM) 10K type strain sequencing project: providing services to taxonomists for standard genome sequencing and annotation.</title>
        <authorList>
            <consortium name="The Broad Institute Genomics Platform"/>
            <consortium name="The Broad Institute Genome Sequencing Center for Infectious Disease"/>
            <person name="Wu L."/>
            <person name="Ma J."/>
        </authorList>
    </citation>
    <scope>NUCLEOTIDE SEQUENCE [LARGE SCALE GENOMIC DNA]</scope>
    <source>
        <strain evidence="2">CGMCC 1.6960</strain>
    </source>
</reference>
<dbReference type="RefSeq" id="WP_188718493.1">
    <property type="nucleotide sequence ID" value="NZ_BAABBD010000003.1"/>
</dbReference>
<evidence type="ECO:0008006" key="3">
    <source>
        <dbReference type="Google" id="ProtNLM"/>
    </source>
</evidence>
<accession>A0ABQ2KP45</accession>